<accession>A0A2A3MH55</accession>
<name>A0A2A3MH55_9PSED</name>
<gene>
    <name evidence="2" type="ORF">CNQ84_10955</name>
</gene>
<comment type="caution">
    <text evidence="2">The sequence shown here is derived from an EMBL/GenBank/DDBJ whole genome shotgun (WGS) entry which is preliminary data.</text>
</comment>
<reference evidence="2 3" key="1">
    <citation type="submission" date="2017-09" db="EMBL/GenBank/DDBJ databases">
        <title>Pseudomonas abyssi sp. nov. isolated from Abyssopelagic Water.</title>
        <authorList>
            <person name="Wei Y."/>
        </authorList>
    </citation>
    <scope>NUCLEOTIDE SEQUENCE [LARGE SCALE GENOMIC DNA]</scope>
    <source>
        <strain evidence="2 3">MT5</strain>
    </source>
</reference>
<organism evidence="2 3">
    <name type="scientific">Pseudomonas abyssi</name>
    <dbReference type="NCBI Taxonomy" id="170540"/>
    <lineage>
        <taxon>Bacteria</taxon>
        <taxon>Pseudomonadati</taxon>
        <taxon>Pseudomonadota</taxon>
        <taxon>Gammaproteobacteria</taxon>
        <taxon>Pseudomonadales</taxon>
        <taxon>Pseudomonadaceae</taxon>
        <taxon>Pseudomonas</taxon>
    </lineage>
</organism>
<dbReference type="Proteomes" id="UP000242313">
    <property type="component" value="Unassembled WGS sequence"/>
</dbReference>
<sequence length="110" mass="11602">MNASLLCLALSASYAGMLALCLGTERHWKQLAAAAPPSLRAWCRPLGVLLLLLALLLSLQIWPASMALVGWLGMLSLCGLVLLLLLPYAPRLALGLPLLGVLLAPVFMSG</sequence>
<feature type="transmembrane region" description="Helical" evidence="1">
    <location>
        <begin position="39"/>
        <end position="59"/>
    </location>
</feature>
<evidence type="ECO:0000313" key="3">
    <source>
        <dbReference type="Proteomes" id="UP000242313"/>
    </source>
</evidence>
<protein>
    <recommendedName>
        <fullName evidence="4">Iron uptake protein</fullName>
    </recommendedName>
</protein>
<keyword evidence="3" id="KW-1185">Reference proteome</keyword>
<evidence type="ECO:0008006" key="4">
    <source>
        <dbReference type="Google" id="ProtNLM"/>
    </source>
</evidence>
<keyword evidence="1" id="KW-0812">Transmembrane</keyword>
<proteinExistence type="predicted"/>
<feature type="transmembrane region" description="Helical" evidence="1">
    <location>
        <begin position="66"/>
        <end position="86"/>
    </location>
</feature>
<dbReference type="InterPro" id="IPR021762">
    <property type="entry name" value="DUF3325"/>
</dbReference>
<dbReference type="RefSeq" id="WP_096004907.1">
    <property type="nucleotide sequence ID" value="NZ_NTMR01000012.1"/>
</dbReference>
<keyword evidence="1" id="KW-1133">Transmembrane helix</keyword>
<keyword evidence="1" id="KW-0472">Membrane</keyword>
<feature type="transmembrane region" description="Helical" evidence="1">
    <location>
        <begin position="92"/>
        <end position="108"/>
    </location>
</feature>
<dbReference type="AlphaFoldDB" id="A0A2A3MH55"/>
<evidence type="ECO:0000256" key="1">
    <source>
        <dbReference type="SAM" id="Phobius"/>
    </source>
</evidence>
<dbReference type="EMBL" id="NTMR01000012">
    <property type="protein sequence ID" value="PBK04148.1"/>
    <property type="molecule type" value="Genomic_DNA"/>
</dbReference>
<evidence type="ECO:0000313" key="2">
    <source>
        <dbReference type="EMBL" id="PBK04148.1"/>
    </source>
</evidence>
<dbReference type="Pfam" id="PF11804">
    <property type="entry name" value="DUF3325"/>
    <property type="match status" value="1"/>
</dbReference>